<dbReference type="Gene3D" id="3.60.130.10">
    <property type="entry name" value="Clavaminate synthase-like"/>
    <property type="match status" value="1"/>
</dbReference>
<keyword evidence="8" id="KW-1185">Reference proteome</keyword>
<dbReference type="InterPro" id="IPR051323">
    <property type="entry name" value="AtsK-like"/>
</dbReference>
<dbReference type="SUPFAM" id="SSF51197">
    <property type="entry name" value="Clavaminate synthase-like"/>
    <property type="match status" value="2"/>
</dbReference>
<gene>
    <name evidence="7" type="primary">tauD</name>
    <name evidence="7" type="ORF">V4836_12255</name>
</gene>
<evidence type="ECO:0000313" key="7">
    <source>
        <dbReference type="EMBL" id="MEE9654915.1"/>
    </source>
</evidence>
<dbReference type="PROSITE" id="PS51184">
    <property type="entry name" value="JMJC"/>
    <property type="match status" value="1"/>
</dbReference>
<evidence type="ECO:0000256" key="4">
    <source>
        <dbReference type="ARBA" id="ARBA00023002"/>
    </source>
</evidence>
<sequence length="450" mass="51660">MAYQLNLNWPEFLEKYWQKQPVVLKNAFPNFVDPITPDELAGLAMEMEVDSRLVSHADGKWQASNGPFEDFDHLGEENWSLLAQAVNHWHEPSAELVRPFRVLPDWRLDDLMISFSVPGGGVGPHIDPYDVFIIQGMGRRRWRVGDALPLKQHCPHPALLHVEPFTPIIEVEMEPGDILYIPPGFPHDGYTFEATLNYSVGFRGPNGRDLISSFADYALENDLGEKYYTDPDLTCREHAGKVEDHELERLRTMMIDMIRQPDDFKQWFGSFIDTPPAGAILAAKELPSTGGDTLWTSGVAAYDALSAPFKALLSGLRAEHDFRKSFQEYKYRKTEEEHQRWQEAVAKNPPLLHPVVRTHPVTGKQALFVNEGFTTRIVDVTEKESEALLSFLFTHVTKPEFQVRWRWQPNDVAIWDNRVTQHYANADYLPQRRIMHRATILGDKPFYRAP</sequence>
<dbReference type="GO" id="GO:0000908">
    <property type="term" value="F:taurine dioxygenase activity"/>
    <property type="evidence" value="ECO:0007669"/>
    <property type="project" value="UniProtKB-EC"/>
</dbReference>
<evidence type="ECO:0000256" key="1">
    <source>
        <dbReference type="ARBA" id="ARBA00005896"/>
    </source>
</evidence>
<dbReference type="Gene3D" id="2.60.120.650">
    <property type="entry name" value="Cupin"/>
    <property type="match status" value="1"/>
</dbReference>
<accession>A0AB35X6P9</accession>
<evidence type="ECO:0000256" key="5">
    <source>
        <dbReference type="ARBA" id="ARBA00023004"/>
    </source>
</evidence>
<evidence type="ECO:0000256" key="3">
    <source>
        <dbReference type="ARBA" id="ARBA00022964"/>
    </source>
</evidence>
<dbReference type="GO" id="GO:0046872">
    <property type="term" value="F:metal ion binding"/>
    <property type="evidence" value="ECO:0007669"/>
    <property type="project" value="UniProtKB-KW"/>
</dbReference>
<dbReference type="Pfam" id="PF02668">
    <property type="entry name" value="TauD"/>
    <property type="match status" value="1"/>
</dbReference>
<dbReference type="AlphaFoldDB" id="A0AB35X6P9"/>
<dbReference type="Proteomes" id="UP001331691">
    <property type="component" value="Unassembled WGS sequence"/>
</dbReference>
<feature type="domain" description="JmjC" evidence="6">
    <location>
        <begin position="92"/>
        <end position="219"/>
    </location>
</feature>
<evidence type="ECO:0000313" key="8">
    <source>
        <dbReference type="Proteomes" id="UP001331691"/>
    </source>
</evidence>
<dbReference type="EMBL" id="JAZKKV010000001">
    <property type="protein sequence ID" value="MEE9654915.1"/>
    <property type="molecule type" value="Genomic_DNA"/>
</dbReference>
<dbReference type="InterPro" id="IPR003347">
    <property type="entry name" value="JmjC_dom"/>
</dbReference>
<dbReference type="InterPro" id="IPR042098">
    <property type="entry name" value="TauD-like_sf"/>
</dbReference>
<keyword evidence="3 7" id="KW-0223">Dioxygenase</keyword>
<dbReference type="RefSeq" id="WP_331388315.1">
    <property type="nucleotide sequence ID" value="NZ_JAZKKV010000001.1"/>
</dbReference>
<proteinExistence type="inferred from homology"/>
<dbReference type="GO" id="GO:0005737">
    <property type="term" value="C:cytoplasm"/>
    <property type="evidence" value="ECO:0007669"/>
    <property type="project" value="TreeGrafter"/>
</dbReference>
<dbReference type="NCBIfam" id="NF007104">
    <property type="entry name" value="PRK09553.1"/>
    <property type="match status" value="1"/>
</dbReference>
<name>A0AB35X6P9_9ENTR</name>
<evidence type="ECO:0000256" key="2">
    <source>
        <dbReference type="ARBA" id="ARBA00022723"/>
    </source>
</evidence>
<keyword evidence="5" id="KW-0408">Iron</keyword>
<evidence type="ECO:0000259" key="6">
    <source>
        <dbReference type="PROSITE" id="PS51184"/>
    </source>
</evidence>
<dbReference type="SMART" id="SM00558">
    <property type="entry name" value="JmjC"/>
    <property type="match status" value="1"/>
</dbReference>
<comment type="similarity">
    <text evidence="1">Belongs to the TfdA dioxygenase family.</text>
</comment>
<dbReference type="PANTHER" id="PTHR30468">
    <property type="entry name" value="ALPHA-KETOGLUTARATE-DEPENDENT SULFONATE DIOXYGENASE"/>
    <property type="match status" value="1"/>
</dbReference>
<dbReference type="InterPro" id="IPR003819">
    <property type="entry name" value="TauD/TfdA-like"/>
</dbReference>
<protein>
    <submittedName>
        <fullName evidence="7">Taurine dioxygenase</fullName>
        <ecNumber evidence="7">1.14.11.17</ecNumber>
    </submittedName>
</protein>
<dbReference type="EC" id="1.14.11.17" evidence="7"/>
<dbReference type="GO" id="GO:0006790">
    <property type="term" value="P:sulfur compound metabolic process"/>
    <property type="evidence" value="ECO:0007669"/>
    <property type="project" value="TreeGrafter"/>
</dbReference>
<comment type="caution">
    <text evidence="7">The sequence shown here is derived from an EMBL/GenBank/DDBJ whole genome shotgun (WGS) entry which is preliminary data.</text>
</comment>
<organism evidence="7 8">
    <name type="scientific">Kluyvera ascorbata</name>
    <dbReference type="NCBI Taxonomy" id="51288"/>
    <lineage>
        <taxon>Bacteria</taxon>
        <taxon>Pseudomonadati</taxon>
        <taxon>Pseudomonadota</taxon>
        <taxon>Gammaproteobacteria</taxon>
        <taxon>Enterobacterales</taxon>
        <taxon>Enterobacteriaceae</taxon>
        <taxon>Kluyvera</taxon>
    </lineage>
</organism>
<keyword evidence="2" id="KW-0479">Metal-binding</keyword>
<keyword evidence="4 7" id="KW-0560">Oxidoreductase</keyword>
<dbReference type="Pfam" id="PF08007">
    <property type="entry name" value="JmjC_2"/>
    <property type="match status" value="1"/>
</dbReference>
<reference evidence="7 8" key="1">
    <citation type="submission" date="2023-10" db="EMBL/GenBank/DDBJ databases">
        <title>Wastewater isolates of ESBL- and carbapenemase-producing Gram-negative bacteria from New Zealand.</title>
        <authorList>
            <person name="Straub C."/>
            <person name="Weaver L."/>
            <person name="Cornelius A."/>
            <person name="Mcgill E."/>
            <person name="Dyet K."/>
            <person name="White L."/>
            <person name="Pattis I."/>
        </authorList>
    </citation>
    <scope>NUCLEOTIDE SEQUENCE [LARGE SCALE GENOMIC DNA]</scope>
    <source>
        <strain evidence="7 8">ESBL09</strain>
    </source>
</reference>
<dbReference type="PANTHER" id="PTHR30468:SF1">
    <property type="entry name" value="ALPHA-KETOGLUTARATE-DEPENDENT SULFONATE DIOXYGENASE"/>
    <property type="match status" value="1"/>
</dbReference>